<name>X1IX68_9ZZZZ</name>
<proteinExistence type="predicted"/>
<feature type="non-terminal residue" evidence="1">
    <location>
        <position position="1"/>
    </location>
</feature>
<protein>
    <submittedName>
        <fullName evidence="1">Uncharacterized protein</fullName>
    </submittedName>
</protein>
<comment type="caution">
    <text evidence="1">The sequence shown here is derived from an EMBL/GenBank/DDBJ whole genome shotgun (WGS) entry which is preliminary data.</text>
</comment>
<organism evidence="1">
    <name type="scientific">marine sediment metagenome</name>
    <dbReference type="NCBI Taxonomy" id="412755"/>
    <lineage>
        <taxon>unclassified sequences</taxon>
        <taxon>metagenomes</taxon>
        <taxon>ecological metagenomes</taxon>
    </lineage>
</organism>
<evidence type="ECO:0000313" key="1">
    <source>
        <dbReference type="EMBL" id="GAH86322.1"/>
    </source>
</evidence>
<accession>X1IX68</accession>
<gene>
    <name evidence="1" type="ORF">S03H2_61794</name>
</gene>
<sequence>EWQQKNYSVNRPRRPFKIGILRKVKQLTRTVPVLINHSVDFYF</sequence>
<reference evidence="1" key="1">
    <citation type="journal article" date="2014" name="Front. Microbiol.">
        <title>High frequency of phylogenetically diverse reductive dehalogenase-homologous genes in deep subseafloor sedimentary metagenomes.</title>
        <authorList>
            <person name="Kawai M."/>
            <person name="Futagami T."/>
            <person name="Toyoda A."/>
            <person name="Takaki Y."/>
            <person name="Nishi S."/>
            <person name="Hori S."/>
            <person name="Arai W."/>
            <person name="Tsubouchi T."/>
            <person name="Morono Y."/>
            <person name="Uchiyama I."/>
            <person name="Ito T."/>
            <person name="Fujiyama A."/>
            <person name="Inagaki F."/>
            <person name="Takami H."/>
        </authorList>
    </citation>
    <scope>NUCLEOTIDE SEQUENCE</scope>
    <source>
        <strain evidence="1">Expedition CK06-06</strain>
    </source>
</reference>
<dbReference type="AlphaFoldDB" id="X1IX68"/>
<dbReference type="EMBL" id="BARU01039913">
    <property type="protein sequence ID" value="GAH86322.1"/>
    <property type="molecule type" value="Genomic_DNA"/>
</dbReference>